<organism evidence="1">
    <name type="scientific">Octopus bimaculoides</name>
    <name type="common">California two-spotted octopus</name>
    <dbReference type="NCBI Taxonomy" id="37653"/>
    <lineage>
        <taxon>Eukaryota</taxon>
        <taxon>Metazoa</taxon>
        <taxon>Spiralia</taxon>
        <taxon>Lophotrochozoa</taxon>
        <taxon>Mollusca</taxon>
        <taxon>Cephalopoda</taxon>
        <taxon>Coleoidea</taxon>
        <taxon>Octopodiformes</taxon>
        <taxon>Octopoda</taxon>
        <taxon>Incirrata</taxon>
        <taxon>Octopodidae</taxon>
        <taxon>Octopus</taxon>
    </lineage>
</organism>
<dbReference type="AlphaFoldDB" id="A0A0L8HIQ1"/>
<proteinExistence type="predicted"/>
<accession>A0A0L8HIQ1</accession>
<evidence type="ECO:0000313" key="1">
    <source>
        <dbReference type="EMBL" id="KOF89004.1"/>
    </source>
</evidence>
<dbReference type="PANTHER" id="PTHR35538">
    <property type="entry name" value="LIG_CHAN-GLU_BD DOMAIN-CONTAINING PROTEIN"/>
    <property type="match status" value="1"/>
</dbReference>
<protein>
    <submittedName>
        <fullName evidence="1">Uncharacterized protein</fullName>
    </submittedName>
</protein>
<gene>
    <name evidence="1" type="ORF">OCBIM_22013849mg</name>
</gene>
<sequence>MLCFVTFAQELFQLLQTDTLLPSDVTTTMALYIELAAGRLSTTDSATILSKLSRPSAGYIHFLDYLMYIPFFIKVHQTIIDNPLYDFTQMSATTSKEGNQGGNRK</sequence>
<dbReference type="OrthoDB" id="2121618at2759"/>
<dbReference type="EMBL" id="KQ418068">
    <property type="protein sequence ID" value="KOF89004.1"/>
    <property type="molecule type" value="Genomic_DNA"/>
</dbReference>
<name>A0A0L8HIQ1_OCTBM</name>
<reference evidence="1" key="1">
    <citation type="submission" date="2015-07" db="EMBL/GenBank/DDBJ databases">
        <title>MeaNS - Measles Nucleotide Surveillance Program.</title>
        <authorList>
            <person name="Tran T."/>
            <person name="Druce J."/>
        </authorList>
    </citation>
    <scope>NUCLEOTIDE SEQUENCE</scope>
    <source>
        <strain evidence="1">UCB-OBI-ISO-001</strain>
        <tissue evidence="1">Gonad</tissue>
    </source>
</reference>
<dbReference type="PANTHER" id="PTHR35538:SF3">
    <property type="entry name" value="C-TYPE LECTIN DOMAIN-CONTAINING PROTEIN"/>
    <property type="match status" value="1"/>
</dbReference>